<keyword evidence="2" id="KW-1185">Reference proteome</keyword>
<proteinExistence type="predicted"/>
<protein>
    <submittedName>
        <fullName evidence="1">Uncharacterized protein</fullName>
    </submittedName>
</protein>
<gene>
    <name evidence="1" type="ORF">GCM10010102_25270</name>
</gene>
<dbReference type="InterPro" id="IPR036291">
    <property type="entry name" value="NAD(P)-bd_dom_sf"/>
</dbReference>
<reference evidence="1" key="1">
    <citation type="journal article" date="2014" name="Int. J. Syst. Evol. Microbiol.">
        <title>Complete genome sequence of Corynebacterium casei LMG S-19264T (=DSM 44701T), isolated from a smear-ripened cheese.</title>
        <authorList>
            <consortium name="US DOE Joint Genome Institute (JGI-PGF)"/>
            <person name="Walter F."/>
            <person name="Albersmeier A."/>
            <person name="Kalinowski J."/>
            <person name="Ruckert C."/>
        </authorList>
    </citation>
    <scope>NUCLEOTIDE SEQUENCE</scope>
    <source>
        <strain evidence="1">JCM 3051</strain>
    </source>
</reference>
<organism evidence="1 2">
    <name type="scientific">Promicromonospora citrea</name>
    <dbReference type="NCBI Taxonomy" id="43677"/>
    <lineage>
        <taxon>Bacteria</taxon>
        <taxon>Bacillati</taxon>
        <taxon>Actinomycetota</taxon>
        <taxon>Actinomycetes</taxon>
        <taxon>Micrococcales</taxon>
        <taxon>Promicromonosporaceae</taxon>
        <taxon>Promicromonospora</taxon>
    </lineage>
</organism>
<dbReference type="InterPro" id="IPR051604">
    <property type="entry name" value="Ergot_Alk_Oxidoreductase"/>
</dbReference>
<dbReference type="Gene3D" id="3.90.25.10">
    <property type="entry name" value="UDP-galactose 4-epimerase, domain 1"/>
    <property type="match status" value="1"/>
</dbReference>
<dbReference type="EMBL" id="BMPT01000009">
    <property type="protein sequence ID" value="GGM28403.1"/>
    <property type="molecule type" value="Genomic_DNA"/>
</dbReference>
<dbReference type="PANTHER" id="PTHR43162">
    <property type="match status" value="1"/>
</dbReference>
<dbReference type="Proteomes" id="UP000655589">
    <property type="component" value="Unassembled WGS sequence"/>
</dbReference>
<comment type="caution">
    <text evidence="1">The sequence shown here is derived from an EMBL/GenBank/DDBJ whole genome shotgun (WGS) entry which is preliminary data.</text>
</comment>
<evidence type="ECO:0000313" key="2">
    <source>
        <dbReference type="Proteomes" id="UP000655589"/>
    </source>
</evidence>
<reference evidence="1" key="2">
    <citation type="submission" date="2020-09" db="EMBL/GenBank/DDBJ databases">
        <authorList>
            <person name="Sun Q."/>
            <person name="Ohkuma M."/>
        </authorList>
    </citation>
    <scope>NUCLEOTIDE SEQUENCE</scope>
    <source>
        <strain evidence="1">JCM 3051</strain>
    </source>
</reference>
<dbReference type="PANTHER" id="PTHR43162:SF1">
    <property type="entry name" value="PRESTALK A DIFFERENTIATION PROTEIN A"/>
    <property type="match status" value="1"/>
</dbReference>
<evidence type="ECO:0000313" key="1">
    <source>
        <dbReference type="EMBL" id="GGM28403.1"/>
    </source>
</evidence>
<dbReference type="AlphaFoldDB" id="A0A8H9GHK8"/>
<accession>A0A8H9GHK8</accession>
<dbReference type="Gene3D" id="3.40.50.720">
    <property type="entry name" value="NAD(P)-binding Rossmann-like Domain"/>
    <property type="match status" value="1"/>
</dbReference>
<dbReference type="SUPFAM" id="SSF51735">
    <property type="entry name" value="NAD(P)-binding Rossmann-fold domains"/>
    <property type="match status" value="1"/>
</dbReference>
<sequence>MRVRVGPGARGPLSRRPLGTLCAVRIAVTGSTGALAALALADPSGTHHDLTGPAALDLHAVADVLTGLGERPVRYTDVPPPALAQELAGVGEDPWWTYAYCSMFAAVREDRWSAVSGEVRRLTGRDPLAPADVLRGDTA</sequence>
<name>A0A8H9GHK8_9MICO</name>